<comment type="caution">
    <text evidence="1">The sequence shown here is derived from an EMBL/GenBank/DDBJ whole genome shotgun (WGS) entry which is preliminary data.</text>
</comment>
<organism evidence="1 2">
    <name type="scientific">Limnoraphis robusta CS-951</name>
    <dbReference type="NCBI Taxonomy" id="1637645"/>
    <lineage>
        <taxon>Bacteria</taxon>
        <taxon>Bacillati</taxon>
        <taxon>Cyanobacteriota</taxon>
        <taxon>Cyanophyceae</taxon>
        <taxon>Oscillatoriophycideae</taxon>
        <taxon>Oscillatoriales</taxon>
        <taxon>Sirenicapillariaceae</taxon>
        <taxon>Limnoraphis</taxon>
    </lineage>
</organism>
<name>A0A0F5YJ20_9CYAN</name>
<evidence type="ECO:0000313" key="2">
    <source>
        <dbReference type="Proteomes" id="UP000033607"/>
    </source>
</evidence>
<reference evidence="1 2" key="1">
    <citation type="submission" date="2015-06" db="EMBL/GenBank/DDBJ databases">
        <title>Draft genome assembly of filamentous brackish cyanobacterium Limnoraphis robusta strain CS-951.</title>
        <authorList>
            <person name="Willis A."/>
            <person name="Parks M."/>
            <person name="Burford M.A."/>
        </authorList>
    </citation>
    <scope>NUCLEOTIDE SEQUENCE [LARGE SCALE GENOMIC DNA]</scope>
    <source>
        <strain evidence="1 2">CS-951</strain>
    </source>
</reference>
<dbReference type="RefSeq" id="WP_046277647.1">
    <property type="nucleotide sequence ID" value="NZ_LATL02000205.1"/>
</dbReference>
<dbReference type="EMBL" id="LATL02000205">
    <property type="protein sequence ID" value="KKD38929.1"/>
    <property type="molecule type" value="Genomic_DNA"/>
</dbReference>
<dbReference type="Proteomes" id="UP000033607">
    <property type="component" value="Unassembled WGS sequence"/>
</dbReference>
<sequence length="79" mass="8818">MLNVTIDEILSDPLKYLSQVKAGETFVIIQADQPIAELRPIPPRNKKLRPYGLCAGEFTVSDDFDAPLPDDILSAFEEQ</sequence>
<proteinExistence type="predicted"/>
<dbReference type="OrthoDB" id="9800503at2"/>
<dbReference type="PATRIC" id="fig|1637645.4.peg.4066"/>
<accession>A0A0F5YJ20</accession>
<gene>
    <name evidence="1" type="ORF">WN50_06200</name>
</gene>
<dbReference type="AlphaFoldDB" id="A0A0F5YJ20"/>
<protein>
    <submittedName>
        <fullName evidence="1">Prevent-host-death protein</fullName>
    </submittedName>
</protein>
<evidence type="ECO:0000313" key="1">
    <source>
        <dbReference type="EMBL" id="KKD38929.1"/>
    </source>
</evidence>